<dbReference type="EMBL" id="GL433865">
    <property type="protein sequence ID" value="EFN51373.1"/>
    <property type="molecule type" value="Genomic_DNA"/>
</dbReference>
<protein>
    <submittedName>
        <fullName evidence="3">Uncharacterized protein</fullName>
    </submittedName>
</protein>
<dbReference type="OMA" id="PWISKDY"/>
<keyword evidence="2" id="KW-1133">Transmembrane helix</keyword>
<dbReference type="Proteomes" id="UP000008141">
    <property type="component" value="Unassembled WGS sequence"/>
</dbReference>
<feature type="compositionally biased region" description="Low complexity" evidence="1">
    <location>
        <begin position="251"/>
        <end position="266"/>
    </location>
</feature>
<feature type="transmembrane region" description="Helical" evidence="2">
    <location>
        <begin position="37"/>
        <end position="57"/>
    </location>
</feature>
<dbReference type="eggNOG" id="ENOG502SANI">
    <property type="taxonomic scope" value="Eukaryota"/>
</dbReference>
<dbReference type="InParanoid" id="E1ZS26"/>
<dbReference type="RefSeq" id="XP_005843475.1">
    <property type="nucleotide sequence ID" value="XM_005843413.1"/>
</dbReference>
<evidence type="ECO:0000313" key="3">
    <source>
        <dbReference type="EMBL" id="EFN51373.1"/>
    </source>
</evidence>
<keyword evidence="2" id="KW-0812">Transmembrane</keyword>
<evidence type="ECO:0000256" key="1">
    <source>
        <dbReference type="SAM" id="MobiDB-lite"/>
    </source>
</evidence>
<feature type="compositionally biased region" description="Gly residues" evidence="1">
    <location>
        <begin position="241"/>
        <end position="250"/>
    </location>
</feature>
<dbReference type="AlphaFoldDB" id="E1ZS26"/>
<dbReference type="OrthoDB" id="34884at2759"/>
<feature type="compositionally biased region" description="Low complexity" evidence="1">
    <location>
        <begin position="136"/>
        <end position="154"/>
    </location>
</feature>
<reference evidence="3 4" key="1">
    <citation type="journal article" date="2010" name="Plant Cell">
        <title>The Chlorella variabilis NC64A genome reveals adaptation to photosymbiosis, coevolution with viruses, and cryptic sex.</title>
        <authorList>
            <person name="Blanc G."/>
            <person name="Duncan G."/>
            <person name="Agarkova I."/>
            <person name="Borodovsky M."/>
            <person name="Gurnon J."/>
            <person name="Kuo A."/>
            <person name="Lindquist E."/>
            <person name="Lucas S."/>
            <person name="Pangilinan J."/>
            <person name="Polle J."/>
            <person name="Salamov A."/>
            <person name="Terry A."/>
            <person name="Yamada T."/>
            <person name="Dunigan D.D."/>
            <person name="Grigoriev I.V."/>
            <person name="Claverie J.M."/>
            <person name="Van Etten J.L."/>
        </authorList>
    </citation>
    <scope>NUCLEOTIDE SEQUENCE [LARGE SCALE GENOMIC DNA]</scope>
    <source>
        <strain evidence="3 4">NC64A</strain>
    </source>
</reference>
<accession>E1ZS26</accession>
<dbReference type="KEGG" id="cvr:CHLNCDRAFT_141151"/>
<proteinExistence type="predicted"/>
<gene>
    <name evidence="3" type="ORF">CHLNCDRAFT_141151</name>
</gene>
<feature type="region of interest" description="Disordered" evidence="1">
    <location>
        <begin position="108"/>
        <end position="285"/>
    </location>
</feature>
<keyword evidence="2" id="KW-0472">Membrane</keyword>
<dbReference type="Pfam" id="PF07444">
    <property type="entry name" value="Ycf66_N"/>
    <property type="match status" value="1"/>
</dbReference>
<dbReference type="InterPro" id="IPR010004">
    <property type="entry name" value="Uncharacterised_Ycf66"/>
</dbReference>
<organism evidence="4">
    <name type="scientific">Chlorella variabilis</name>
    <name type="common">Green alga</name>
    <dbReference type="NCBI Taxonomy" id="554065"/>
    <lineage>
        <taxon>Eukaryota</taxon>
        <taxon>Viridiplantae</taxon>
        <taxon>Chlorophyta</taxon>
        <taxon>core chlorophytes</taxon>
        <taxon>Trebouxiophyceae</taxon>
        <taxon>Chlorellales</taxon>
        <taxon>Chlorellaceae</taxon>
        <taxon>Chlorella clade</taxon>
        <taxon>Chlorella</taxon>
    </lineage>
</organism>
<keyword evidence="4" id="KW-1185">Reference proteome</keyword>
<feature type="transmembrane region" description="Helical" evidence="2">
    <location>
        <begin position="6"/>
        <end position="25"/>
    </location>
</feature>
<dbReference type="GeneID" id="17350801"/>
<name>E1ZS26_CHLVA</name>
<evidence type="ECO:0000313" key="4">
    <source>
        <dbReference type="Proteomes" id="UP000008141"/>
    </source>
</evidence>
<evidence type="ECO:0000256" key="2">
    <source>
        <dbReference type="SAM" id="Phobius"/>
    </source>
</evidence>
<dbReference type="STRING" id="554065.E1ZS26"/>
<sequence>MVNVDISPSVVLGVGLIGAGVSLWQIRRVKPWISKDYDVVVSCISLLVGGILIFQGWRLDPLLLFGQLMTTGAAVSFAIEALRLRSEQYESEEKAALQDVFKRRGPGGGGEGGAFQLPPPDPQAAAPWGEQGGEQGWAAQRQWEQEQQQQEGAGFFDYQQPGSAEGYDPQQQQQQYGSSADAQWYYGDNGQYQVADYPVPGSAGSDAGRGAFASSRGRSDGGGPAEFVFPTSYGDDASGAPGDGSWGAPGEGQQPQWGPPGQQQQQQPPPAAPGRGGSGYEMDDW</sequence>